<dbReference type="GO" id="GO:0016747">
    <property type="term" value="F:acyltransferase activity, transferring groups other than amino-acyl groups"/>
    <property type="evidence" value="ECO:0007669"/>
    <property type="project" value="InterPro"/>
</dbReference>
<accession>A0A4R1R7A1</accession>
<dbReference type="Pfam" id="PF00583">
    <property type="entry name" value="Acetyltransf_1"/>
    <property type="match status" value="1"/>
</dbReference>
<dbReference type="GO" id="GO:0016787">
    <property type="term" value="F:hydrolase activity"/>
    <property type="evidence" value="ECO:0007669"/>
    <property type="project" value="UniProtKB-KW"/>
</dbReference>
<evidence type="ECO:0000313" key="4">
    <source>
        <dbReference type="Proteomes" id="UP000295184"/>
    </source>
</evidence>
<evidence type="ECO:0000256" key="1">
    <source>
        <dbReference type="ARBA" id="ARBA00022729"/>
    </source>
</evidence>
<dbReference type="Pfam" id="PF16373">
    <property type="entry name" value="DUF4985"/>
    <property type="match status" value="1"/>
</dbReference>
<reference evidence="3 4" key="1">
    <citation type="submission" date="2019-03" db="EMBL/GenBank/DDBJ databases">
        <title>Genomic Encyclopedia of Type Strains, Phase IV (KMG-IV): sequencing the most valuable type-strain genomes for metagenomic binning, comparative biology and taxonomic classification.</title>
        <authorList>
            <person name="Goeker M."/>
        </authorList>
    </citation>
    <scope>NUCLEOTIDE SEQUENCE [LARGE SCALE GENOMIC DNA]</scope>
    <source>
        <strain evidence="3 4">DSM 100451</strain>
    </source>
</reference>
<dbReference type="Gene3D" id="3.20.20.80">
    <property type="entry name" value="Glycosidases"/>
    <property type="match status" value="1"/>
</dbReference>
<dbReference type="InterPro" id="IPR032280">
    <property type="entry name" value="DUF4985"/>
</dbReference>
<dbReference type="SUPFAM" id="SSF55729">
    <property type="entry name" value="Acyl-CoA N-acyltransferases (Nat)"/>
    <property type="match status" value="2"/>
</dbReference>
<dbReference type="PANTHER" id="PTHR43405">
    <property type="entry name" value="GLYCOSYL HYDROLASE DIGH"/>
    <property type="match status" value="1"/>
</dbReference>
<dbReference type="EMBL" id="SLUM01000002">
    <property type="protein sequence ID" value="TCL61400.1"/>
    <property type="molecule type" value="Genomic_DNA"/>
</dbReference>
<dbReference type="InterPro" id="IPR003790">
    <property type="entry name" value="GHL10"/>
</dbReference>
<name>A0A4R1R7A1_9FIRM</name>
<dbReference type="RefSeq" id="WP_058966284.1">
    <property type="nucleotide sequence ID" value="NZ_CABKVM010000019.1"/>
</dbReference>
<comment type="caution">
    <text evidence="3">The sequence shown here is derived from an EMBL/GenBank/DDBJ whole genome shotgun (WGS) entry which is preliminary data.</text>
</comment>
<dbReference type="SUPFAM" id="SSF51445">
    <property type="entry name" value="(Trans)glycosidases"/>
    <property type="match status" value="1"/>
</dbReference>
<dbReference type="InterPro" id="IPR000182">
    <property type="entry name" value="GNAT_dom"/>
</dbReference>
<dbReference type="InterPro" id="IPR017853">
    <property type="entry name" value="GH"/>
</dbReference>
<dbReference type="PANTHER" id="PTHR43405:SF1">
    <property type="entry name" value="GLYCOSYL HYDROLASE DIGH"/>
    <property type="match status" value="1"/>
</dbReference>
<organism evidence="3 4">
    <name type="scientific">Allofournierella massiliensis</name>
    <dbReference type="NCBI Taxonomy" id="1650663"/>
    <lineage>
        <taxon>Bacteria</taxon>
        <taxon>Bacillati</taxon>
        <taxon>Bacillota</taxon>
        <taxon>Clostridia</taxon>
        <taxon>Eubacteriales</taxon>
        <taxon>Oscillospiraceae</taxon>
        <taxon>Allofournierella</taxon>
    </lineage>
</organism>
<dbReference type="OrthoDB" id="5292888at2"/>
<dbReference type="InterPro" id="IPR016181">
    <property type="entry name" value="Acyl_CoA_acyltransferase"/>
</dbReference>
<proteinExistence type="predicted"/>
<dbReference type="CDD" id="cd04301">
    <property type="entry name" value="NAT_SF"/>
    <property type="match status" value="1"/>
</dbReference>
<dbReference type="Pfam" id="PF02638">
    <property type="entry name" value="GHL10"/>
    <property type="match status" value="1"/>
</dbReference>
<feature type="domain" description="N-acetyltransferase" evidence="2">
    <location>
        <begin position="573"/>
        <end position="704"/>
    </location>
</feature>
<dbReference type="STRING" id="1650663.GCA_001486665_02974"/>
<dbReference type="InterPro" id="IPR052177">
    <property type="entry name" value="Divisome_Glycosyl_Hydrolase"/>
</dbReference>
<dbReference type="Proteomes" id="UP000295184">
    <property type="component" value="Unassembled WGS sequence"/>
</dbReference>
<sequence>MLPVYSVWIEIQANKATIADAHQFRAAMRRCAQAGMDAVLLSVRDTSGFALYPSKLAPHYSQYDPAFAPGVDYLKQCVEICREEGLALFAALDVFVGGNRNHPQPGMPALLHPEWQAQVYGLDAQGAPCIRPVMDAQGLQTVSSIDDFGELFLDPMDPEVQQYLLDLADELLERYPVAGLVLDRVRYVGLCSDFGPRTRAAVQRLAGDTEGWPESVYRIEEGRAVPGPLFDAFRTSRAECIHDFMERMSALVHRFPGRVLLDYTGSWYPLYDQVGANWASVRHVPEEYGLASTEKYQHAGYAHLVDNLLSGCYYPEITEQEAAHRPAFWYSVEGAARLAKQVILEDAPVTASLFLNQYRPQPRRIEQAIRMCFAQTGRCMLFDLSYLEQDGWWPHAQRSAALCPLTEEELPALHRLLQRTLPAQYDWGKARLEQVAVRDPALLPEGTLCLKTGDGRLLGAVVSKQFAPGDPPYGGAGCVSMLLVDPEIQNRGWGSCLLKAAEQTMRNRGIERIFLGQDVCNLFSGVPEPSPEKLAFFVKRGYQMCVDEHYDLEADVTDDPLIDSFDSTGFEPYSVEPLMHGQEQQLLDFLQAEFPGRWLEEIKDFLGSGGNPSELMVLRPRGGAVCGFCKIAVQPGGRSGLGPIGIAAGVRGRRLGELLLQRSLLQLRALGAHTVCIDWTILKEYYGKFGFLPERTYRGGMKTC</sequence>
<keyword evidence="3" id="KW-0378">Hydrolase</keyword>
<dbReference type="Gene3D" id="3.40.630.30">
    <property type="match status" value="2"/>
</dbReference>
<gene>
    <name evidence="3" type="ORF">EDD77_102139</name>
</gene>
<protein>
    <submittedName>
        <fullName evidence="3">Glycosyl hydrolase family 10</fullName>
    </submittedName>
</protein>
<keyword evidence="1" id="KW-0732">Signal</keyword>
<evidence type="ECO:0000259" key="2">
    <source>
        <dbReference type="PROSITE" id="PS51186"/>
    </source>
</evidence>
<dbReference type="AlphaFoldDB" id="A0A4R1R7A1"/>
<dbReference type="PROSITE" id="PS51186">
    <property type="entry name" value="GNAT"/>
    <property type="match status" value="2"/>
</dbReference>
<evidence type="ECO:0000313" key="3">
    <source>
        <dbReference type="EMBL" id="TCL61400.1"/>
    </source>
</evidence>
<feature type="domain" description="N-acetyltransferase" evidence="2">
    <location>
        <begin position="400"/>
        <end position="563"/>
    </location>
</feature>